<evidence type="ECO:0000313" key="2">
    <source>
        <dbReference type="EMBL" id="KNE94461.1"/>
    </source>
</evidence>
<feature type="compositionally biased region" description="Basic residues" evidence="1">
    <location>
        <begin position="312"/>
        <end position="325"/>
    </location>
</feature>
<evidence type="ECO:0000313" key="3">
    <source>
        <dbReference type="Proteomes" id="UP000054564"/>
    </source>
</evidence>
<organism evidence="2 3">
    <name type="scientific">Puccinia striiformis f. sp. tritici PST-78</name>
    <dbReference type="NCBI Taxonomy" id="1165861"/>
    <lineage>
        <taxon>Eukaryota</taxon>
        <taxon>Fungi</taxon>
        <taxon>Dikarya</taxon>
        <taxon>Basidiomycota</taxon>
        <taxon>Pucciniomycotina</taxon>
        <taxon>Pucciniomycetes</taxon>
        <taxon>Pucciniales</taxon>
        <taxon>Pucciniaceae</taxon>
        <taxon>Puccinia</taxon>
    </lineage>
</organism>
<dbReference type="PANTHER" id="PTHR31569">
    <property type="entry name" value="SWIM-TYPE DOMAIN-CONTAINING PROTEIN"/>
    <property type="match status" value="1"/>
</dbReference>
<dbReference type="AlphaFoldDB" id="A0A0L0V5K6"/>
<name>A0A0L0V5K6_9BASI</name>
<gene>
    <name evidence="2" type="ORF">PSTG_12183</name>
</gene>
<comment type="caution">
    <text evidence="2">The sequence shown here is derived from an EMBL/GenBank/DDBJ whole genome shotgun (WGS) entry which is preliminary data.</text>
</comment>
<feature type="compositionally biased region" description="Acidic residues" evidence="1">
    <location>
        <begin position="347"/>
        <end position="359"/>
    </location>
</feature>
<feature type="region of interest" description="Disordered" evidence="1">
    <location>
        <begin position="308"/>
        <end position="455"/>
    </location>
</feature>
<evidence type="ECO:0008006" key="4">
    <source>
        <dbReference type="Google" id="ProtNLM"/>
    </source>
</evidence>
<protein>
    <recommendedName>
        <fullName evidence="4">MULE transposase domain-containing protein</fullName>
    </recommendedName>
</protein>
<proteinExistence type="predicted"/>
<accession>A0A0L0V5K6</accession>
<feature type="compositionally biased region" description="Basic and acidic residues" evidence="1">
    <location>
        <begin position="445"/>
        <end position="455"/>
    </location>
</feature>
<evidence type="ECO:0000256" key="1">
    <source>
        <dbReference type="SAM" id="MobiDB-lite"/>
    </source>
</evidence>
<feature type="compositionally biased region" description="Basic and acidic residues" evidence="1">
    <location>
        <begin position="376"/>
        <end position="418"/>
    </location>
</feature>
<sequence>MPLLHIAGVTGANTSLSAAFCFLAEKTQDFYEEEALIISIKTTFTESNHILCTWHIIKNLGAKANDLIKDKKKQLAMICHWGNIVEISTTGDLAASLERFAAQYGEPLAASLERFAAQYGEPFQKHMTSTWLPVAEKYLNAWMKNLPHFDHQVTSRIESSHAYIKSHLRGPNYCFSTVIKSITTAVVAQAHKISVYFHQQRINALHSLGPMFSNCHGGITHFALQKAQNNLFLARIWINHQGVTATIKYQRASPWHIKDFRPLDQPKSADDVQRVKEIKEKLLKMNPTQRALQIDAINRLIEGSSAIVNNKLPKRSKKKNGRGRPKGSCNKPKNKKKQNNANKTTDKEEEDEEEEEAEEDTPKRRKQTKQPTQTQAKREPSRFVLVENKRKTEDKQVEKNKRQKLHDQKHVNKKEKPQDAQNPPKKKLCPVKTAALLPPPTSTSKSDHHEPEDAPQWKEDLPFIICSTVAQVLNVDSEGHCVFRAISWCFGCGQGDHIKI</sequence>
<reference evidence="3" key="1">
    <citation type="submission" date="2014-03" db="EMBL/GenBank/DDBJ databases">
        <title>The Genome Sequence of Puccinia striiformis f. sp. tritici PST-78.</title>
        <authorList>
            <consortium name="The Broad Institute Genome Sequencing Platform"/>
            <person name="Cuomo C."/>
            <person name="Hulbert S."/>
            <person name="Chen X."/>
            <person name="Walker B."/>
            <person name="Young S.K."/>
            <person name="Zeng Q."/>
            <person name="Gargeya S."/>
            <person name="Fitzgerald M."/>
            <person name="Haas B."/>
            <person name="Abouelleil A."/>
            <person name="Alvarado L."/>
            <person name="Arachchi H.M."/>
            <person name="Berlin A.M."/>
            <person name="Chapman S.B."/>
            <person name="Goldberg J."/>
            <person name="Griggs A."/>
            <person name="Gujja S."/>
            <person name="Hansen M."/>
            <person name="Howarth C."/>
            <person name="Imamovic A."/>
            <person name="Larimer J."/>
            <person name="McCowan C."/>
            <person name="Montmayeur A."/>
            <person name="Murphy C."/>
            <person name="Neiman D."/>
            <person name="Pearson M."/>
            <person name="Priest M."/>
            <person name="Roberts A."/>
            <person name="Saif S."/>
            <person name="Shea T."/>
            <person name="Sisk P."/>
            <person name="Sykes S."/>
            <person name="Wortman J."/>
            <person name="Nusbaum C."/>
            <person name="Birren B."/>
        </authorList>
    </citation>
    <scope>NUCLEOTIDE SEQUENCE [LARGE SCALE GENOMIC DNA]</scope>
    <source>
        <strain evidence="3">race PST-78</strain>
    </source>
</reference>
<dbReference type="InterPro" id="IPR052579">
    <property type="entry name" value="Zinc_finger_SWIM"/>
</dbReference>
<keyword evidence="3" id="KW-1185">Reference proteome</keyword>
<dbReference type="Proteomes" id="UP000054564">
    <property type="component" value="Unassembled WGS sequence"/>
</dbReference>
<dbReference type="PANTHER" id="PTHR31569:SF4">
    <property type="entry name" value="SWIM-TYPE DOMAIN-CONTAINING PROTEIN"/>
    <property type="match status" value="1"/>
</dbReference>
<dbReference type="EMBL" id="AJIL01000116">
    <property type="protein sequence ID" value="KNE94461.1"/>
    <property type="molecule type" value="Genomic_DNA"/>
</dbReference>